<evidence type="ECO:0000313" key="2">
    <source>
        <dbReference type="Proteomes" id="UP000534294"/>
    </source>
</evidence>
<name>A0A7W7YMC8_9BACT</name>
<protein>
    <submittedName>
        <fullName evidence="1">Uncharacterized protein</fullName>
    </submittedName>
</protein>
<dbReference type="Proteomes" id="UP000534294">
    <property type="component" value="Unassembled WGS sequence"/>
</dbReference>
<keyword evidence="2" id="KW-1185">Reference proteome</keyword>
<evidence type="ECO:0000313" key="1">
    <source>
        <dbReference type="EMBL" id="MBB5038851.1"/>
    </source>
</evidence>
<proteinExistence type="predicted"/>
<organism evidence="1 2">
    <name type="scientific">Prosthecobacter dejongeii</name>
    <dbReference type="NCBI Taxonomy" id="48465"/>
    <lineage>
        <taxon>Bacteria</taxon>
        <taxon>Pseudomonadati</taxon>
        <taxon>Verrucomicrobiota</taxon>
        <taxon>Verrucomicrobiia</taxon>
        <taxon>Verrucomicrobiales</taxon>
        <taxon>Verrucomicrobiaceae</taxon>
        <taxon>Prosthecobacter</taxon>
    </lineage>
</organism>
<reference evidence="1 2" key="1">
    <citation type="submission" date="2020-08" db="EMBL/GenBank/DDBJ databases">
        <title>Genomic Encyclopedia of Type Strains, Phase IV (KMG-IV): sequencing the most valuable type-strain genomes for metagenomic binning, comparative biology and taxonomic classification.</title>
        <authorList>
            <person name="Goeker M."/>
        </authorList>
    </citation>
    <scope>NUCLEOTIDE SEQUENCE [LARGE SCALE GENOMIC DNA]</scope>
    <source>
        <strain evidence="1 2">DSM 12251</strain>
    </source>
</reference>
<gene>
    <name evidence="1" type="ORF">HNQ64_003116</name>
</gene>
<dbReference type="AlphaFoldDB" id="A0A7W7YMC8"/>
<dbReference type="EMBL" id="JACHIF010000006">
    <property type="protein sequence ID" value="MBB5038851.1"/>
    <property type="molecule type" value="Genomic_DNA"/>
</dbReference>
<sequence>MSQKQGTAQNELAGVSDIRFGVVESVRGECVKSYCDENVAWKPLSSRQCTYPKDLARY</sequence>
<accession>A0A7W7YMC8</accession>
<comment type="caution">
    <text evidence="1">The sequence shown here is derived from an EMBL/GenBank/DDBJ whole genome shotgun (WGS) entry which is preliminary data.</text>
</comment>